<evidence type="ECO:0000256" key="1">
    <source>
        <dbReference type="ARBA" id="ARBA00005417"/>
    </source>
</evidence>
<dbReference type="CDD" id="cd03224">
    <property type="entry name" value="ABC_TM1139_LivF_branched"/>
    <property type="match status" value="1"/>
</dbReference>
<evidence type="ECO:0000256" key="3">
    <source>
        <dbReference type="ARBA" id="ARBA00022741"/>
    </source>
</evidence>
<dbReference type="InterPro" id="IPR027417">
    <property type="entry name" value="P-loop_NTPase"/>
</dbReference>
<dbReference type="GO" id="GO:0015658">
    <property type="term" value="F:branched-chain amino acid transmembrane transporter activity"/>
    <property type="evidence" value="ECO:0007669"/>
    <property type="project" value="TreeGrafter"/>
</dbReference>
<evidence type="ECO:0000256" key="5">
    <source>
        <dbReference type="ARBA" id="ARBA00022970"/>
    </source>
</evidence>
<keyword evidence="5" id="KW-0029">Amino-acid transport</keyword>
<keyword evidence="3" id="KW-0547">Nucleotide-binding</keyword>
<keyword evidence="2" id="KW-0813">Transport</keyword>
<dbReference type="GO" id="GO:0015807">
    <property type="term" value="P:L-amino acid transport"/>
    <property type="evidence" value="ECO:0007669"/>
    <property type="project" value="TreeGrafter"/>
</dbReference>
<evidence type="ECO:0000259" key="6">
    <source>
        <dbReference type="PROSITE" id="PS50893"/>
    </source>
</evidence>
<evidence type="ECO:0000313" key="7">
    <source>
        <dbReference type="EMBL" id="KXA99262.1"/>
    </source>
</evidence>
<dbReference type="EMBL" id="LHXU01000061">
    <property type="protein sequence ID" value="KXA99262.1"/>
    <property type="molecule type" value="Genomic_DNA"/>
</dbReference>
<feature type="domain" description="ABC transporter" evidence="6">
    <location>
        <begin position="2"/>
        <end position="233"/>
    </location>
</feature>
<comment type="caution">
    <text evidence="7">The sequence shown here is derived from an EMBL/GenBank/DDBJ whole genome shotgun (WGS) entry which is preliminary data.</text>
</comment>
<accession>A0A133UYG8</accession>
<protein>
    <recommendedName>
        <fullName evidence="6">ABC transporter domain-containing protein</fullName>
    </recommendedName>
</protein>
<dbReference type="PROSITE" id="PS50893">
    <property type="entry name" value="ABC_TRANSPORTER_2"/>
    <property type="match status" value="1"/>
</dbReference>
<dbReference type="PATRIC" id="fig|1698270.3.peg.942"/>
<reference evidence="7 8" key="1">
    <citation type="journal article" date="2016" name="Sci. Rep.">
        <title>Metabolic traits of an uncultured archaeal lineage -MSBL1- from brine pools of the Red Sea.</title>
        <authorList>
            <person name="Mwirichia R."/>
            <person name="Alam I."/>
            <person name="Rashid M."/>
            <person name="Vinu M."/>
            <person name="Ba-Alawi W."/>
            <person name="Anthony Kamau A."/>
            <person name="Kamanda Ngugi D."/>
            <person name="Goker M."/>
            <person name="Klenk H.P."/>
            <person name="Bajic V."/>
            <person name="Stingl U."/>
        </authorList>
    </citation>
    <scope>NUCLEOTIDE SEQUENCE [LARGE SCALE GENOMIC DNA]</scope>
    <source>
        <strain evidence="7">SCGC-AAA259M10</strain>
    </source>
</reference>
<dbReference type="InterPro" id="IPR003593">
    <property type="entry name" value="AAA+_ATPase"/>
</dbReference>
<dbReference type="Gene3D" id="3.40.50.300">
    <property type="entry name" value="P-loop containing nucleotide triphosphate hydrolases"/>
    <property type="match status" value="1"/>
</dbReference>
<comment type="similarity">
    <text evidence="1">Belongs to the ABC transporter superfamily.</text>
</comment>
<dbReference type="Proteomes" id="UP000070341">
    <property type="component" value="Unassembled WGS sequence"/>
</dbReference>
<dbReference type="Pfam" id="PF00005">
    <property type="entry name" value="ABC_tran"/>
    <property type="match status" value="1"/>
</dbReference>
<dbReference type="InterPro" id="IPR052156">
    <property type="entry name" value="BCAA_Transport_ATP-bd_LivF"/>
</dbReference>
<evidence type="ECO:0000256" key="4">
    <source>
        <dbReference type="ARBA" id="ARBA00022840"/>
    </source>
</evidence>
<organism evidence="7 8">
    <name type="scientific">candidate division MSBL1 archaeon SCGC-AAA259M10</name>
    <dbReference type="NCBI Taxonomy" id="1698270"/>
    <lineage>
        <taxon>Archaea</taxon>
        <taxon>Methanobacteriati</taxon>
        <taxon>Methanobacteriota</taxon>
        <taxon>candidate division MSBL1</taxon>
    </lineage>
</organism>
<dbReference type="InterPro" id="IPR017871">
    <property type="entry name" value="ABC_transporter-like_CS"/>
</dbReference>
<keyword evidence="8" id="KW-1185">Reference proteome</keyword>
<dbReference type="PANTHER" id="PTHR43820">
    <property type="entry name" value="HIGH-AFFINITY BRANCHED-CHAIN AMINO ACID TRANSPORT ATP-BINDING PROTEIN LIVF"/>
    <property type="match status" value="1"/>
</dbReference>
<sequence length="236" mass="26248">MIDVNKLNAFYGDIQVLWNLSLKVEENDFVTVVGPNGAGKSALLKAISGLLEKYTGRIEVFSNDISELNPYEVVELGCVLVPEGKNLFTDMTVMENLEMGAYTERAREKKDETLEEVFDLFPILSERRYQLANNMSGGEQRMLAIGRGLMTRPKILALDEPSSGLAPQLTQKMFEKVEEISKEITILLVEQHVRKALALADKSYLLGRGRIVAEGEGEDLLSSGKLEEVYGSSEIL</sequence>
<dbReference type="InterPro" id="IPR003439">
    <property type="entry name" value="ABC_transporter-like_ATP-bd"/>
</dbReference>
<dbReference type="GO" id="GO:0005524">
    <property type="term" value="F:ATP binding"/>
    <property type="evidence" value="ECO:0007669"/>
    <property type="project" value="UniProtKB-KW"/>
</dbReference>
<evidence type="ECO:0000256" key="2">
    <source>
        <dbReference type="ARBA" id="ARBA00022448"/>
    </source>
</evidence>
<evidence type="ECO:0000313" key="8">
    <source>
        <dbReference type="Proteomes" id="UP000070341"/>
    </source>
</evidence>
<name>A0A133UYG8_9EURY</name>
<keyword evidence="4" id="KW-0067">ATP-binding</keyword>
<proteinExistence type="inferred from homology"/>
<gene>
    <name evidence="7" type="ORF">AKJ40_03565</name>
</gene>
<dbReference type="PROSITE" id="PS00211">
    <property type="entry name" value="ABC_TRANSPORTER_1"/>
    <property type="match status" value="1"/>
</dbReference>
<dbReference type="PANTHER" id="PTHR43820:SF4">
    <property type="entry name" value="HIGH-AFFINITY BRANCHED-CHAIN AMINO ACID TRANSPORT ATP-BINDING PROTEIN LIVF"/>
    <property type="match status" value="1"/>
</dbReference>
<dbReference type="AlphaFoldDB" id="A0A133UYG8"/>
<dbReference type="GO" id="GO:0016887">
    <property type="term" value="F:ATP hydrolysis activity"/>
    <property type="evidence" value="ECO:0007669"/>
    <property type="project" value="InterPro"/>
</dbReference>
<dbReference type="SMART" id="SM00382">
    <property type="entry name" value="AAA"/>
    <property type="match status" value="1"/>
</dbReference>
<dbReference type="SUPFAM" id="SSF52540">
    <property type="entry name" value="P-loop containing nucleoside triphosphate hydrolases"/>
    <property type="match status" value="1"/>
</dbReference>